<name>A0A2P2QPL3_RHIMU</name>
<accession>A0A2P2QPL3</accession>
<sequence>MRGYHSGQSRDSKYRKIMNAKQSGLLTLMVADFKLSLNDYLNELVTSPYLLTLLLSTRIIPDLVRSYTCPQ</sequence>
<dbReference type="EMBL" id="GGEC01088347">
    <property type="protein sequence ID" value="MBX68831.1"/>
    <property type="molecule type" value="Transcribed_RNA"/>
</dbReference>
<organism evidence="1">
    <name type="scientific">Rhizophora mucronata</name>
    <name type="common">Asiatic mangrove</name>
    <dbReference type="NCBI Taxonomy" id="61149"/>
    <lineage>
        <taxon>Eukaryota</taxon>
        <taxon>Viridiplantae</taxon>
        <taxon>Streptophyta</taxon>
        <taxon>Embryophyta</taxon>
        <taxon>Tracheophyta</taxon>
        <taxon>Spermatophyta</taxon>
        <taxon>Magnoliopsida</taxon>
        <taxon>eudicotyledons</taxon>
        <taxon>Gunneridae</taxon>
        <taxon>Pentapetalae</taxon>
        <taxon>rosids</taxon>
        <taxon>fabids</taxon>
        <taxon>Malpighiales</taxon>
        <taxon>Rhizophoraceae</taxon>
        <taxon>Rhizophora</taxon>
    </lineage>
</organism>
<proteinExistence type="predicted"/>
<dbReference type="AlphaFoldDB" id="A0A2P2QPL3"/>
<protein>
    <submittedName>
        <fullName evidence="1">Uncharacterized protein</fullName>
    </submittedName>
</protein>
<reference evidence="1" key="1">
    <citation type="submission" date="2018-02" db="EMBL/GenBank/DDBJ databases">
        <title>Rhizophora mucronata_Transcriptome.</title>
        <authorList>
            <person name="Meera S.P."/>
            <person name="Sreeshan A."/>
            <person name="Augustine A."/>
        </authorList>
    </citation>
    <scope>NUCLEOTIDE SEQUENCE</scope>
    <source>
        <tissue evidence="1">Leaf</tissue>
    </source>
</reference>
<evidence type="ECO:0000313" key="1">
    <source>
        <dbReference type="EMBL" id="MBX68831.1"/>
    </source>
</evidence>